<gene>
    <name evidence="1" type="ORF">MEUPH1_LOCUS23926</name>
</gene>
<dbReference type="AlphaFoldDB" id="A0AAV0XML1"/>
<accession>A0AAV0XML1</accession>
<sequence length="109" mass="12226">MRMTAVRRSLNFVFTVALPRPIVITTSQIASLGPVPVTRILPPQSIEIFNVVEGRSVRPEALSADDDSGDQLEGASVKKRTKRRFAAFRRRLLKIGRRLCCWYAALTVD</sequence>
<proteinExistence type="predicted"/>
<organism evidence="1 2">
    <name type="scientific">Macrosiphum euphorbiae</name>
    <name type="common">potato aphid</name>
    <dbReference type="NCBI Taxonomy" id="13131"/>
    <lineage>
        <taxon>Eukaryota</taxon>
        <taxon>Metazoa</taxon>
        <taxon>Ecdysozoa</taxon>
        <taxon>Arthropoda</taxon>
        <taxon>Hexapoda</taxon>
        <taxon>Insecta</taxon>
        <taxon>Pterygota</taxon>
        <taxon>Neoptera</taxon>
        <taxon>Paraneoptera</taxon>
        <taxon>Hemiptera</taxon>
        <taxon>Sternorrhyncha</taxon>
        <taxon>Aphidomorpha</taxon>
        <taxon>Aphidoidea</taxon>
        <taxon>Aphididae</taxon>
        <taxon>Macrosiphini</taxon>
        <taxon>Macrosiphum</taxon>
    </lineage>
</organism>
<protein>
    <recommendedName>
        <fullName evidence="3">Secreted protein</fullName>
    </recommendedName>
</protein>
<evidence type="ECO:0008006" key="3">
    <source>
        <dbReference type="Google" id="ProtNLM"/>
    </source>
</evidence>
<comment type="caution">
    <text evidence="1">The sequence shown here is derived from an EMBL/GenBank/DDBJ whole genome shotgun (WGS) entry which is preliminary data.</text>
</comment>
<dbReference type="EMBL" id="CARXXK010000029">
    <property type="protein sequence ID" value="CAI6369720.1"/>
    <property type="molecule type" value="Genomic_DNA"/>
</dbReference>
<reference evidence="1 2" key="1">
    <citation type="submission" date="2023-01" db="EMBL/GenBank/DDBJ databases">
        <authorList>
            <person name="Whitehead M."/>
        </authorList>
    </citation>
    <scope>NUCLEOTIDE SEQUENCE [LARGE SCALE GENOMIC DNA]</scope>
</reference>
<evidence type="ECO:0000313" key="2">
    <source>
        <dbReference type="Proteomes" id="UP001160148"/>
    </source>
</evidence>
<evidence type="ECO:0000313" key="1">
    <source>
        <dbReference type="EMBL" id="CAI6369720.1"/>
    </source>
</evidence>
<dbReference type="Proteomes" id="UP001160148">
    <property type="component" value="Unassembled WGS sequence"/>
</dbReference>
<keyword evidence="2" id="KW-1185">Reference proteome</keyword>
<name>A0AAV0XML1_9HEMI</name>